<evidence type="ECO:0000313" key="2">
    <source>
        <dbReference type="Proteomes" id="UP000014660"/>
    </source>
</evidence>
<reference evidence="1 2" key="1">
    <citation type="journal article" date="2007" name="Proc. Natl. Acad. Sci. U.S.A.">
        <title>Genome dynamics in a natural archaeal population.</title>
        <authorList>
            <person name="Allen E.E."/>
            <person name="Tyson G.W."/>
            <person name="Whitaker R.J."/>
            <person name="Detter J.C."/>
            <person name="Richardson P.M."/>
            <person name="Banfield J.F."/>
        </authorList>
    </citation>
    <scope>NUCLEOTIDE SEQUENCE [LARGE SCALE GENOMIC DNA]</scope>
    <source>
        <strain evidence="2">fer1</strain>
    </source>
</reference>
<gene>
    <name evidence="1" type="ORF">FACI_IFERC00001G0033</name>
</gene>
<protein>
    <submittedName>
        <fullName evidence="1">Uncharacterized protein</fullName>
    </submittedName>
</protein>
<keyword evidence="2" id="KW-1185">Reference proteome</keyword>
<dbReference type="EMBL" id="CP004145">
    <property type="protein sequence ID" value="AGO60013.1"/>
    <property type="molecule type" value="Genomic_DNA"/>
</dbReference>
<accession>S0AKX4</accession>
<organism evidence="1 2">
    <name type="scientific">Ferroplasma acidarmanus Fer1</name>
    <dbReference type="NCBI Taxonomy" id="333146"/>
    <lineage>
        <taxon>Archaea</taxon>
        <taxon>Methanobacteriati</taxon>
        <taxon>Thermoplasmatota</taxon>
        <taxon>Thermoplasmata</taxon>
        <taxon>Thermoplasmatales</taxon>
        <taxon>Ferroplasmaceae</taxon>
        <taxon>Ferroplasma</taxon>
    </lineage>
</organism>
<proteinExistence type="predicted"/>
<dbReference type="HOGENOM" id="CLU_2597540_0_0_2"/>
<sequence length="79" mass="9307">MVLIMVKKIEISHPGSLKDLGYNEEEDIEKQKIAIKKADELYGVEETNRKLTALESFSNRFPDKKEKIRELIEWNKNNE</sequence>
<dbReference type="KEGG" id="fac:FACI_IFERC01G0033"/>
<name>S0AKX4_FERAC</name>
<dbReference type="Proteomes" id="UP000014660">
    <property type="component" value="Chromosome"/>
</dbReference>
<evidence type="ECO:0000313" key="1">
    <source>
        <dbReference type="EMBL" id="AGO60013.1"/>
    </source>
</evidence>
<dbReference type="AlphaFoldDB" id="S0AKX4"/>